<dbReference type="InterPro" id="IPR001810">
    <property type="entry name" value="F-box_dom"/>
</dbReference>
<dbReference type="InterPro" id="IPR005174">
    <property type="entry name" value="KIB1-4_b-propeller"/>
</dbReference>
<dbReference type="PANTHER" id="PTHR33110:SF134">
    <property type="entry name" value="OS09G0565350 PROTEIN"/>
    <property type="match status" value="1"/>
</dbReference>
<protein>
    <submittedName>
        <fullName evidence="3">Uncharacterized protein</fullName>
    </submittedName>
</protein>
<evidence type="ECO:0000313" key="3">
    <source>
        <dbReference type="EMBL" id="TXG47386.1"/>
    </source>
</evidence>
<organism evidence="3 4">
    <name type="scientific">Acer yangbiense</name>
    <dbReference type="NCBI Taxonomy" id="1000413"/>
    <lineage>
        <taxon>Eukaryota</taxon>
        <taxon>Viridiplantae</taxon>
        <taxon>Streptophyta</taxon>
        <taxon>Embryophyta</taxon>
        <taxon>Tracheophyta</taxon>
        <taxon>Spermatophyta</taxon>
        <taxon>Magnoliopsida</taxon>
        <taxon>eudicotyledons</taxon>
        <taxon>Gunneridae</taxon>
        <taxon>Pentapetalae</taxon>
        <taxon>rosids</taxon>
        <taxon>malvids</taxon>
        <taxon>Sapindales</taxon>
        <taxon>Sapindaceae</taxon>
        <taxon>Hippocastanoideae</taxon>
        <taxon>Acereae</taxon>
        <taxon>Acer</taxon>
    </lineage>
</organism>
<evidence type="ECO:0000313" key="4">
    <source>
        <dbReference type="Proteomes" id="UP000323000"/>
    </source>
</evidence>
<feature type="domain" description="F-box" evidence="2">
    <location>
        <begin position="17"/>
        <end position="53"/>
    </location>
</feature>
<dbReference type="SUPFAM" id="SSF81383">
    <property type="entry name" value="F-box domain"/>
    <property type="match status" value="1"/>
</dbReference>
<comment type="caution">
    <text evidence="3">The sequence shown here is derived from an EMBL/GenBank/DDBJ whole genome shotgun (WGS) entry which is preliminary data.</text>
</comment>
<dbReference type="Proteomes" id="UP000323000">
    <property type="component" value="Chromosome 13"/>
</dbReference>
<reference evidence="4" key="1">
    <citation type="journal article" date="2019" name="Gigascience">
        <title>De novo genome assembly of the endangered Acer yangbiense, a plant species with extremely small populations endemic to Yunnan Province, China.</title>
        <authorList>
            <person name="Yang J."/>
            <person name="Wariss H.M."/>
            <person name="Tao L."/>
            <person name="Zhang R."/>
            <person name="Yun Q."/>
            <person name="Hollingsworth P."/>
            <person name="Dao Z."/>
            <person name="Luo G."/>
            <person name="Guo H."/>
            <person name="Ma Y."/>
            <person name="Sun W."/>
        </authorList>
    </citation>
    <scope>NUCLEOTIDE SEQUENCE [LARGE SCALE GENOMIC DNA]</scope>
    <source>
        <strain evidence="4">cv. Malutang</strain>
    </source>
</reference>
<evidence type="ECO:0000259" key="1">
    <source>
        <dbReference type="Pfam" id="PF03478"/>
    </source>
</evidence>
<dbReference type="PANTHER" id="PTHR33110">
    <property type="entry name" value="F-BOX/KELCH-REPEAT PROTEIN-RELATED"/>
    <property type="match status" value="1"/>
</dbReference>
<gene>
    <name evidence="3" type="ORF">EZV62_026680</name>
</gene>
<name>A0A5C7GTB9_9ROSI</name>
<dbReference type="OrthoDB" id="642536at2759"/>
<dbReference type="Pfam" id="PF12937">
    <property type="entry name" value="F-box-like"/>
    <property type="match status" value="1"/>
</dbReference>
<proteinExistence type="predicted"/>
<dbReference type="InterPro" id="IPR036047">
    <property type="entry name" value="F-box-like_dom_sf"/>
</dbReference>
<dbReference type="Pfam" id="PF03478">
    <property type="entry name" value="Beta-prop_KIB1-4"/>
    <property type="match status" value="1"/>
</dbReference>
<dbReference type="Gene3D" id="1.20.1280.50">
    <property type="match status" value="1"/>
</dbReference>
<evidence type="ECO:0000259" key="2">
    <source>
        <dbReference type="Pfam" id="PF12937"/>
    </source>
</evidence>
<keyword evidence="4" id="KW-1185">Reference proteome</keyword>
<accession>A0A5C7GTB9</accession>
<dbReference type="EMBL" id="VAHF01000013">
    <property type="protein sequence ID" value="TXG47386.1"/>
    <property type="molecule type" value="Genomic_DNA"/>
</dbReference>
<dbReference type="AlphaFoldDB" id="A0A5C7GTB9"/>
<feature type="domain" description="KIB1-4 beta-propeller" evidence="1">
    <location>
        <begin position="79"/>
        <end position="273"/>
    </location>
</feature>
<sequence>MANPMVSHRKRRSPERWSDLPGELLYTIFANLANPLDVYRCGIVCVSWKSVIKTILPHFLLHNSNIYNRYSGNDKILMFFNILTKKIHKMPVSKFLGRFSTSNFGRLLTVAFLKIRDTYRIRLLNPFSGQEIKLPSLTDREYYTVKLRAITSTSPSDPNCLVLAFAVNLFFCRPGDEDWIKIHGFWNVCSDIIFYKGHFYVVNFDNDLFCIHCNGPVTSEKLPLQPIEFQRILISRHCSYLVELDGNLLLVVRYVSSEIFGYRRTFRFQILRRHLLAKCKANSENLRPHLSSIPAVALADWLRRVCTLRPTSTRYGSCVYIGAEAVVYLALEKKHSSKTPQRRVHYLLGFALFINTKAVAGREIHNWTWENLLREV</sequence>